<organism evidence="2 3">
    <name type="scientific">Rhodotorula mucilaginosa</name>
    <name type="common">Yeast</name>
    <name type="synonym">Rhodotorula rubra</name>
    <dbReference type="NCBI Taxonomy" id="5537"/>
    <lineage>
        <taxon>Eukaryota</taxon>
        <taxon>Fungi</taxon>
        <taxon>Dikarya</taxon>
        <taxon>Basidiomycota</taxon>
        <taxon>Pucciniomycotina</taxon>
        <taxon>Microbotryomycetes</taxon>
        <taxon>Sporidiobolales</taxon>
        <taxon>Sporidiobolaceae</taxon>
        <taxon>Rhodotorula</taxon>
    </lineage>
</organism>
<evidence type="ECO:0000313" key="2">
    <source>
        <dbReference type="EMBL" id="KAG0656108.1"/>
    </source>
</evidence>
<protein>
    <submittedName>
        <fullName evidence="2">Uncharacterized protein</fullName>
    </submittedName>
</protein>
<dbReference type="Proteomes" id="UP000777482">
    <property type="component" value="Unassembled WGS sequence"/>
</dbReference>
<accession>A0A9P7B3E3</accession>
<reference evidence="2 3" key="1">
    <citation type="submission" date="2020-11" db="EMBL/GenBank/DDBJ databases">
        <title>Kefir isolates.</title>
        <authorList>
            <person name="Marcisauskas S."/>
            <person name="Kim Y."/>
            <person name="Blasche S."/>
        </authorList>
    </citation>
    <scope>NUCLEOTIDE SEQUENCE [LARGE SCALE GENOMIC DNA]</scope>
    <source>
        <strain evidence="2 3">KR</strain>
    </source>
</reference>
<dbReference type="EMBL" id="PUHQ01000103">
    <property type="protein sequence ID" value="KAG0656108.1"/>
    <property type="molecule type" value="Genomic_DNA"/>
</dbReference>
<keyword evidence="3" id="KW-1185">Reference proteome</keyword>
<dbReference type="AlphaFoldDB" id="A0A9P7B3E3"/>
<evidence type="ECO:0000256" key="1">
    <source>
        <dbReference type="SAM" id="MobiDB-lite"/>
    </source>
</evidence>
<sequence length="105" mass="11629">MGIHDMGDAWAPEEEDAERGLSGTSRTSGRVRRTRILDDREYDVSYCPRVAIDKKIRVGLWYDSASVGGQANGTQLDGLILPAVFSAARRARLPAASSRRREQHT</sequence>
<dbReference type="OrthoDB" id="10060449at2759"/>
<evidence type="ECO:0000313" key="3">
    <source>
        <dbReference type="Proteomes" id="UP000777482"/>
    </source>
</evidence>
<comment type="caution">
    <text evidence="2">The sequence shown here is derived from an EMBL/GenBank/DDBJ whole genome shotgun (WGS) entry which is preliminary data.</text>
</comment>
<name>A0A9P7B3E3_RHOMI</name>
<proteinExistence type="predicted"/>
<feature type="region of interest" description="Disordered" evidence="1">
    <location>
        <begin position="1"/>
        <end position="34"/>
    </location>
</feature>
<gene>
    <name evidence="2" type="ORF">C6P46_000427</name>
</gene>